<dbReference type="Pfam" id="PF04909">
    <property type="entry name" value="Amidohydro_2"/>
    <property type="match status" value="1"/>
</dbReference>
<dbReference type="OrthoDB" id="9787654at2"/>
<feature type="domain" description="Amidohydrolase-related" evidence="1">
    <location>
        <begin position="17"/>
        <end position="275"/>
    </location>
</feature>
<protein>
    <submittedName>
        <fullName evidence="2">Membrane protein</fullName>
    </submittedName>
</protein>
<dbReference type="eggNOG" id="COG3618">
    <property type="taxonomic scope" value="Bacteria"/>
</dbReference>
<comment type="caution">
    <text evidence="2">The sequence shown here is derived from an EMBL/GenBank/DDBJ whole genome shotgun (WGS) entry which is preliminary data.</text>
</comment>
<organism evidence="2 3">
    <name type="scientific">Advenella kashmirensis W13003</name>
    <dbReference type="NCBI Taxonomy" id="1424334"/>
    <lineage>
        <taxon>Bacteria</taxon>
        <taxon>Pseudomonadati</taxon>
        <taxon>Pseudomonadota</taxon>
        <taxon>Betaproteobacteria</taxon>
        <taxon>Burkholderiales</taxon>
        <taxon>Alcaligenaceae</taxon>
    </lineage>
</organism>
<dbReference type="PANTHER" id="PTHR35563:SF2">
    <property type="entry name" value="BARREL METAL-DEPENDENT HYDROLASE, PUTATIVE (AFU_ORTHOLOGUE AFUA_1G16240)-RELATED"/>
    <property type="match status" value="1"/>
</dbReference>
<dbReference type="EMBL" id="AYXT01000010">
    <property type="protein sequence ID" value="ETF02007.1"/>
    <property type="molecule type" value="Genomic_DNA"/>
</dbReference>
<dbReference type="HOGENOM" id="CLU_064039_2_0_4"/>
<name>V8QQV1_9BURK</name>
<accession>V8QQV1</accession>
<dbReference type="AlphaFoldDB" id="V8QQV1"/>
<evidence type="ECO:0000313" key="3">
    <source>
        <dbReference type="Proteomes" id="UP000018733"/>
    </source>
</evidence>
<dbReference type="STRING" id="1424334.W822_14680"/>
<reference evidence="2 3" key="1">
    <citation type="journal article" date="2014" name="Genome Announc.">
        <title>Draft Genome Sequence of Advenella kashmirensis Strain W13003, a Polycyclic Aromatic Hydrocarbon-Degrading Bacterium.</title>
        <authorList>
            <person name="Wang X."/>
            <person name="Jin D."/>
            <person name="Zhou L."/>
            <person name="Wu L."/>
            <person name="An W."/>
            <person name="Zhao L."/>
        </authorList>
    </citation>
    <scope>NUCLEOTIDE SEQUENCE [LARGE SCALE GENOMIC DNA]</scope>
    <source>
        <strain evidence="2 3">W13003</strain>
    </source>
</reference>
<keyword evidence="3" id="KW-1185">Reference proteome</keyword>
<sequence length="280" mass="31078">MTERPDTIPRIPEGAADCHAHVIKKDMPLSDNRHSQPARDASVDDYLQVLDTHGITYGLLTAPSFYGANNDVLLHALAQADGRLRGTAIVEPEISETELSNLQDNGVCGLRFNWIRRDTLPDIESRGYQRLLSKAKNLGLHIEIYLEGEFLPPVLKAVNKSGARAVVDHFGHPEGKDGIHSQGFHVLLDAIEAGNTWVKLSAPFRLRCSDPAALARKILAQSNGERAVWATDWPWVGHENDMVYADCIDWLFDWVPDKTARDRVLVENAHGLFGFGSTKT</sequence>
<evidence type="ECO:0000313" key="2">
    <source>
        <dbReference type="EMBL" id="ETF02007.1"/>
    </source>
</evidence>
<dbReference type="GO" id="GO:0016787">
    <property type="term" value="F:hydrolase activity"/>
    <property type="evidence" value="ECO:0007669"/>
    <property type="project" value="InterPro"/>
</dbReference>
<dbReference type="PANTHER" id="PTHR35563">
    <property type="entry name" value="BARREL METAL-DEPENDENT HYDROLASE, PUTATIVE (AFU_ORTHOLOGUE AFUA_1G16240)-RELATED"/>
    <property type="match status" value="1"/>
</dbReference>
<dbReference type="RefSeq" id="WP_024005890.1">
    <property type="nucleotide sequence ID" value="NZ_KI650980.1"/>
</dbReference>
<dbReference type="SUPFAM" id="SSF51556">
    <property type="entry name" value="Metallo-dependent hydrolases"/>
    <property type="match status" value="1"/>
</dbReference>
<dbReference type="Proteomes" id="UP000018733">
    <property type="component" value="Unassembled WGS sequence"/>
</dbReference>
<dbReference type="PATRIC" id="fig|1424334.3.peg.2951"/>
<proteinExistence type="predicted"/>
<dbReference type="InterPro" id="IPR032466">
    <property type="entry name" value="Metal_Hydrolase"/>
</dbReference>
<dbReference type="InterPro" id="IPR052358">
    <property type="entry name" value="Aro_Compnd_Degr_Hydrolases"/>
</dbReference>
<gene>
    <name evidence="2" type="ORF">W822_14680</name>
</gene>
<dbReference type="Gene3D" id="3.20.20.140">
    <property type="entry name" value="Metal-dependent hydrolases"/>
    <property type="match status" value="1"/>
</dbReference>
<evidence type="ECO:0000259" key="1">
    <source>
        <dbReference type="Pfam" id="PF04909"/>
    </source>
</evidence>
<dbReference type="InterPro" id="IPR006680">
    <property type="entry name" value="Amidohydro-rel"/>
</dbReference>